<dbReference type="Gene3D" id="1.25.40.10">
    <property type="entry name" value="Tetratricopeptide repeat domain"/>
    <property type="match status" value="1"/>
</dbReference>
<name>A0A075HA11_9EURY</name>
<protein>
    <recommendedName>
        <fullName evidence="4">Tetratricopeptide repeat protein</fullName>
    </recommendedName>
</protein>
<dbReference type="AlphaFoldDB" id="A0A075HA11"/>
<organism evidence="3">
    <name type="scientific">uncultured marine group II/III euryarchaeote KM3_51_E06</name>
    <dbReference type="NCBI Taxonomy" id="1456455"/>
    <lineage>
        <taxon>Archaea</taxon>
        <taxon>Methanobacteriati</taxon>
        <taxon>Methanobacteriota</taxon>
        <taxon>environmental samples</taxon>
    </lineage>
</organism>
<reference evidence="3" key="1">
    <citation type="journal article" date="2014" name="Genome Biol. Evol.">
        <title>Pangenome evidence for extensive interdomain horizontal transfer affecting lineage core and shell genes in uncultured planktonic thaumarchaeota and euryarchaeota.</title>
        <authorList>
            <person name="Deschamps P."/>
            <person name="Zivanovic Y."/>
            <person name="Moreira D."/>
            <person name="Rodriguez-Valera F."/>
            <person name="Lopez-Garcia P."/>
        </authorList>
    </citation>
    <scope>NUCLEOTIDE SEQUENCE</scope>
</reference>
<dbReference type="InterPro" id="IPR019734">
    <property type="entry name" value="TPR_rpt"/>
</dbReference>
<evidence type="ECO:0000256" key="2">
    <source>
        <dbReference type="SAM" id="MobiDB-lite"/>
    </source>
</evidence>
<keyword evidence="1" id="KW-0802">TPR repeat</keyword>
<dbReference type="EMBL" id="KF900914">
    <property type="protein sequence ID" value="AIF11332.1"/>
    <property type="molecule type" value="Genomic_DNA"/>
</dbReference>
<evidence type="ECO:0000256" key="1">
    <source>
        <dbReference type="PROSITE-ProRule" id="PRU00339"/>
    </source>
</evidence>
<dbReference type="PROSITE" id="PS50005">
    <property type="entry name" value="TPR"/>
    <property type="match status" value="1"/>
</dbReference>
<evidence type="ECO:0000313" key="3">
    <source>
        <dbReference type="EMBL" id="AIF11332.1"/>
    </source>
</evidence>
<proteinExistence type="predicted"/>
<dbReference type="InterPro" id="IPR011990">
    <property type="entry name" value="TPR-like_helical_dom_sf"/>
</dbReference>
<feature type="region of interest" description="Disordered" evidence="2">
    <location>
        <begin position="1"/>
        <end position="28"/>
    </location>
</feature>
<feature type="repeat" description="TPR" evidence="1">
    <location>
        <begin position="200"/>
        <end position="233"/>
    </location>
</feature>
<accession>A0A075HA11</accession>
<sequence>MHSYGLRGGRMTEGLAGRLQHPRRSLGDRHRSQAMKFLNLAEQDPERAAASVDWAEQNARQALLHDFTSDDNWRCLAHIKKLREDESGLKALMQDLFSVLGRDPEQIAQLDGVAILDVSEELLEAAFSNDALDIENWWKDINSGDTELSAFIERVGRLDLSDPRCNVLFGRRLERMRAAGHEDSFIPLARRLLAQRPVNYELWTELGRLHERREEYDEAWFCYDQAQTHYPEARLRDEFRERMEARLDDGVRKPWTPPAIDARDEFLARMQSLAVRISAPEVVGAIEEVVEDEIESITDIDRIAELLESGEHSAAFFLARRLVASGDESAREWLDRASEALAADDEIHIP</sequence>
<dbReference type="SUPFAM" id="SSF48452">
    <property type="entry name" value="TPR-like"/>
    <property type="match status" value="1"/>
</dbReference>
<evidence type="ECO:0008006" key="4">
    <source>
        <dbReference type="Google" id="ProtNLM"/>
    </source>
</evidence>